<sequence>GDSVAAVRNSSLVARLTIERSRSNGGWGSCTGRMSSAINSPSLKVSAFRFCGAFGDNKKTRHRAKKSRKRVM</sequence>
<accession>A0A830D827</accession>
<reference evidence="1" key="1">
    <citation type="submission" date="2020-07" db="EMBL/GenBank/DDBJ databases">
        <title>Ethylene signaling mediates host invasion by parasitic plants.</title>
        <authorList>
            <person name="Yoshida S."/>
        </authorList>
    </citation>
    <scope>NUCLEOTIDE SEQUENCE</scope>
    <source>
        <strain evidence="1">Okayama</strain>
    </source>
</reference>
<proteinExistence type="predicted"/>
<feature type="non-terminal residue" evidence="1">
    <location>
        <position position="1"/>
    </location>
</feature>
<keyword evidence="2" id="KW-1185">Reference proteome</keyword>
<dbReference type="Pfam" id="PF15697">
    <property type="entry name" value="DUF4666"/>
    <property type="match status" value="1"/>
</dbReference>
<dbReference type="InterPro" id="IPR031421">
    <property type="entry name" value="DUF4666"/>
</dbReference>
<organism evidence="1 2">
    <name type="scientific">Phtheirospermum japonicum</name>
    <dbReference type="NCBI Taxonomy" id="374723"/>
    <lineage>
        <taxon>Eukaryota</taxon>
        <taxon>Viridiplantae</taxon>
        <taxon>Streptophyta</taxon>
        <taxon>Embryophyta</taxon>
        <taxon>Tracheophyta</taxon>
        <taxon>Spermatophyta</taxon>
        <taxon>Magnoliopsida</taxon>
        <taxon>eudicotyledons</taxon>
        <taxon>Gunneridae</taxon>
        <taxon>Pentapetalae</taxon>
        <taxon>asterids</taxon>
        <taxon>lamiids</taxon>
        <taxon>Lamiales</taxon>
        <taxon>Orobanchaceae</taxon>
        <taxon>Orobanchaceae incertae sedis</taxon>
        <taxon>Phtheirospermum</taxon>
    </lineage>
</organism>
<evidence type="ECO:0000313" key="2">
    <source>
        <dbReference type="Proteomes" id="UP000653305"/>
    </source>
</evidence>
<protein>
    <submittedName>
        <fullName evidence="1">Uncharacterized protein</fullName>
    </submittedName>
</protein>
<name>A0A830D827_9LAMI</name>
<dbReference type="EMBL" id="BMAC01008681">
    <property type="protein sequence ID" value="GFQ08698.1"/>
    <property type="molecule type" value="Genomic_DNA"/>
</dbReference>
<gene>
    <name evidence="1" type="ORF">PHJA_003013800</name>
</gene>
<evidence type="ECO:0000313" key="1">
    <source>
        <dbReference type="EMBL" id="GFQ08698.1"/>
    </source>
</evidence>
<comment type="caution">
    <text evidence="1">The sequence shown here is derived from an EMBL/GenBank/DDBJ whole genome shotgun (WGS) entry which is preliminary data.</text>
</comment>
<dbReference type="AlphaFoldDB" id="A0A830D827"/>
<dbReference type="Proteomes" id="UP000653305">
    <property type="component" value="Unassembled WGS sequence"/>
</dbReference>